<gene>
    <name evidence="7" type="ORF">AGRA3207_001928</name>
</gene>
<keyword evidence="2" id="KW-0238">DNA-binding</keyword>
<dbReference type="PANTHER" id="PTHR30136:SF39">
    <property type="entry name" value="TRANSCRIPTIONAL REGULATORY PROTEIN"/>
    <property type="match status" value="1"/>
</dbReference>
<dbReference type="InterPro" id="IPR050707">
    <property type="entry name" value="HTH_MetabolicPath_Reg"/>
</dbReference>
<sequence length="275" mass="29010">MAAAENGNPGKSVIHRAFAVLMSFDVAHRYLTLSQLSRRSGLPVATTFRLLNHLEVIDAVERDTAGRYSIGPRVWELGILAPTHDVTGKGTRPLLVRLAARTGMMVRVFAYKSHNALCLEEVLANGASSSGGGPGLTLPLADSAAGRVLLVRMAPAARKSLPLTRAQFDEVEEAIAAYGRQGWVRLARSDGQAEYAVAVDAEGRPPMALSVSPPPTRAAGAKADPLPASAVKSLVSELHSVAHALATALARPADPPGHASPPPYDSEEDTIDHEQ</sequence>
<keyword evidence="8" id="KW-1185">Reference proteome</keyword>
<evidence type="ECO:0000256" key="3">
    <source>
        <dbReference type="ARBA" id="ARBA00023163"/>
    </source>
</evidence>
<dbReference type="SUPFAM" id="SSF55781">
    <property type="entry name" value="GAF domain-like"/>
    <property type="match status" value="1"/>
</dbReference>
<keyword evidence="3" id="KW-0804">Transcription</keyword>
<keyword evidence="1" id="KW-0805">Transcription regulation</keyword>
<evidence type="ECO:0000259" key="5">
    <source>
        <dbReference type="PROSITE" id="PS51077"/>
    </source>
</evidence>
<feature type="compositionally biased region" description="Pro residues" evidence="4">
    <location>
        <begin position="253"/>
        <end position="264"/>
    </location>
</feature>
<evidence type="ECO:0000256" key="2">
    <source>
        <dbReference type="ARBA" id="ARBA00023125"/>
    </source>
</evidence>
<evidence type="ECO:0000256" key="1">
    <source>
        <dbReference type="ARBA" id="ARBA00023015"/>
    </source>
</evidence>
<dbReference type="PROSITE" id="PS51078">
    <property type="entry name" value="ICLR_ED"/>
    <property type="match status" value="1"/>
</dbReference>
<feature type="compositionally biased region" description="Acidic residues" evidence="4">
    <location>
        <begin position="265"/>
        <end position="275"/>
    </location>
</feature>
<dbReference type="EMBL" id="CP059572">
    <property type="protein sequence ID" value="QXJ21106.1"/>
    <property type="molecule type" value="Genomic_DNA"/>
</dbReference>
<accession>A0ABX8QQW9</accession>
<evidence type="ECO:0000313" key="8">
    <source>
        <dbReference type="Proteomes" id="UP001049518"/>
    </source>
</evidence>
<dbReference type="RefSeq" id="WP_231334237.1">
    <property type="nucleotide sequence ID" value="NZ_CP059572.1"/>
</dbReference>
<dbReference type="SUPFAM" id="SSF46785">
    <property type="entry name" value="Winged helix' DNA-binding domain"/>
    <property type="match status" value="1"/>
</dbReference>
<dbReference type="InterPro" id="IPR029016">
    <property type="entry name" value="GAF-like_dom_sf"/>
</dbReference>
<dbReference type="InterPro" id="IPR036388">
    <property type="entry name" value="WH-like_DNA-bd_sf"/>
</dbReference>
<dbReference type="PROSITE" id="PS51077">
    <property type="entry name" value="HTH_ICLR"/>
    <property type="match status" value="1"/>
</dbReference>
<dbReference type="Gene3D" id="3.30.450.40">
    <property type="match status" value="1"/>
</dbReference>
<evidence type="ECO:0000259" key="6">
    <source>
        <dbReference type="PROSITE" id="PS51078"/>
    </source>
</evidence>
<organism evidence="7 8">
    <name type="scientific">Actinomadura graeca</name>
    <dbReference type="NCBI Taxonomy" id="2750812"/>
    <lineage>
        <taxon>Bacteria</taxon>
        <taxon>Bacillati</taxon>
        <taxon>Actinomycetota</taxon>
        <taxon>Actinomycetes</taxon>
        <taxon>Streptosporangiales</taxon>
        <taxon>Thermomonosporaceae</taxon>
        <taxon>Actinomadura</taxon>
    </lineage>
</organism>
<feature type="domain" description="IclR-ED" evidence="6">
    <location>
        <begin position="73"/>
        <end position="251"/>
    </location>
</feature>
<proteinExistence type="predicted"/>
<dbReference type="InterPro" id="IPR036390">
    <property type="entry name" value="WH_DNA-bd_sf"/>
</dbReference>
<dbReference type="SMART" id="SM00346">
    <property type="entry name" value="HTH_ICLR"/>
    <property type="match status" value="1"/>
</dbReference>
<evidence type="ECO:0000313" key="7">
    <source>
        <dbReference type="EMBL" id="QXJ21106.1"/>
    </source>
</evidence>
<name>A0ABX8QQW9_9ACTN</name>
<dbReference type="Pfam" id="PF09339">
    <property type="entry name" value="HTH_IclR"/>
    <property type="match status" value="1"/>
</dbReference>
<feature type="region of interest" description="Disordered" evidence="4">
    <location>
        <begin position="246"/>
        <end position="275"/>
    </location>
</feature>
<protein>
    <submittedName>
        <fullName evidence="7">Helix-turn-helix domain-containing protein</fullName>
    </submittedName>
</protein>
<dbReference type="Gene3D" id="1.10.10.10">
    <property type="entry name" value="Winged helix-like DNA-binding domain superfamily/Winged helix DNA-binding domain"/>
    <property type="match status" value="1"/>
</dbReference>
<reference evidence="7" key="1">
    <citation type="submission" date="2020-07" db="EMBL/GenBank/DDBJ databases">
        <authorList>
            <person name="Tarantini F.S."/>
            <person name="Hong K.W."/>
            <person name="Chan K.G."/>
        </authorList>
    </citation>
    <scope>NUCLEOTIDE SEQUENCE</scope>
    <source>
        <strain evidence="7">32-07</strain>
    </source>
</reference>
<dbReference type="InterPro" id="IPR005471">
    <property type="entry name" value="Tscrpt_reg_IclR_N"/>
</dbReference>
<dbReference type="PANTHER" id="PTHR30136">
    <property type="entry name" value="HELIX-TURN-HELIX TRANSCRIPTIONAL REGULATOR, ICLR FAMILY"/>
    <property type="match status" value="1"/>
</dbReference>
<dbReference type="Proteomes" id="UP001049518">
    <property type="component" value="Chromosome"/>
</dbReference>
<dbReference type="InterPro" id="IPR014757">
    <property type="entry name" value="Tscrpt_reg_IclR_C"/>
</dbReference>
<evidence type="ECO:0000256" key="4">
    <source>
        <dbReference type="SAM" id="MobiDB-lite"/>
    </source>
</evidence>
<feature type="domain" description="HTH iclR-type" evidence="5">
    <location>
        <begin position="11"/>
        <end position="72"/>
    </location>
</feature>